<dbReference type="EMBL" id="BHEO01000002">
    <property type="protein sequence ID" value="GBU03492.1"/>
    <property type="molecule type" value="Genomic_DNA"/>
</dbReference>
<reference evidence="5 6" key="2">
    <citation type="submission" date="2019-03" db="EMBL/GenBank/DDBJ databases">
        <title>Genomic Encyclopedia of Type Strains, Phase IV (KMG-IV): sequencing the most valuable type-strain genomes for metagenomic binning, comparative biology and taxonomic classification.</title>
        <authorList>
            <person name="Goeker M."/>
        </authorList>
    </citation>
    <scope>NUCLEOTIDE SEQUENCE [LARGE SCALE GENOMIC DNA]</scope>
    <source>
        <strain evidence="5 6">DSM 103426</strain>
    </source>
</reference>
<protein>
    <submittedName>
        <fullName evidence="5">Uncharacterized protein</fullName>
    </submittedName>
</protein>
<evidence type="ECO:0000313" key="3">
    <source>
        <dbReference type="EMBL" id="GBU04545.1"/>
    </source>
</evidence>
<name>A0A4R3JCH4_9FIRM</name>
<organism evidence="5 6">
    <name type="scientific">Faecalimonas umbilicata</name>
    <dbReference type="NCBI Taxonomy" id="1912855"/>
    <lineage>
        <taxon>Bacteria</taxon>
        <taxon>Bacillati</taxon>
        <taxon>Bacillota</taxon>
        <taxon>Clostridia</taxon>
        <taxon>Lachnospirales</taxon>
        <taxon>Lachnospiraceae</taxon>
        <taxon>Faecalimonas</taxon>
    </lineage>
</organism>
<keyword evidence="1" id="KW-0472">Membrane</keyword>
<accession>A0A4R3JCH4</accession>
<evidence type="ECO:0000313" key="7">
    <source>
        <dbReference type="Proteomes" id="UP000702954"/>
    </source>
</evidence>
<evidence type="ECO:0000313" key="5">
    <source>
        <dbReference type="EMBL" id="TCS63367.1"/>
    </source>
</evidence>
<dbReference type="Proteomes" id="UP000702954">
    <property type="component" value="Unassembled WGS sequence"/>
</dbReference>
<evidence type="ECO:0000313" key="4">
    <source>
        <dbReference type="EMBL" id="GBU04894.1"/>
    </source>
</evidence>
<keyword evidence="1" id="KW-1133">Transmembrane helix</keyword>
<evidence type="ECO:0000313" key="2">
    <source>
        <dbReference type="EMBL" id="GBU03492.1"/>
    </source>
</evidence>
<feature type="transmembrane region" description="Helical" evidence="1">
    <location>
        <begin position="101"/>
        <end position="125"/>
    </location>
</feature>
<evidence type="ECO:0000313" key="6">
    <source>
        <dbReference type="Proteomes" id="UP000294613"/>
    </source>
</evidence>
<dbReference type="AlphaFoldDB" id="A0A4R3JCH4"/>
<feature type="transmembrane region" description="Helical" evidence="1">
    <location>
        <begin position="58"/>
        <end position="81"/>
    </location>
</feature>
<evidence type="ECO:0000256" key="1">
    <source>
        <dbReference type="SAM" id="Phobius"/>
    </source>
</evidence>
<sequence length="152" mass="18399">MRKHFQESIMFFTFQERKKRKFEKYLKETETLAQLNSDELFFEYIQTKTEYKHKKNRFGMFAISFLISIWMGVWKELLILMGKAAYYFITFHGNETEWIRMTVGLLVMIIISSTALFILILLNYLQKIRNLYERILIVEEIQRKQGMQGSPK</sequence>
<keyword evidence="1" id="KW-0812">Transmembrane</keyword>
<dbReference type="EMBL" id="SLZV01000029">
    <property type="protein sequence ID" value="TCS63367.1"/>
    <property type="molecule type" value="Genomic_DNA"/>
</dbReference>
<comment type="caution">
    <text evidence="5">The sequence shown here is derived from an EMBL/GenBank/DDBJ whole genome shotgun (WGS) entry which is preliminary data.</text>
</comment>
<dbReference type="EMBL" id="BHEO01000002">
    <property type="protein sequence ID" value="GBU04545.1"/>
    <property type="molecule type" value="Genomic_DNA"/>
</dbReference>
<dbReference type="RefSeq" id="WP_116440881.1">
    <property type="nucleotide sequence ID" value="NZ_BHEO01000002.1"/>
</dbReference>
<proteinExistence type="predicted"/>
<dbReference type="Proteomes" id="UP000294613">
    <property type="component" value="Unassembled WGS sequence"/>
</dbReference>
<dbReference type="EMBL" id="BHEO01000005">
    <property type="protein sequence ID" value="GBU04894.1"/>
    <property type="molecule type" value="Genomic_DNA"/>
</dbReference>
<reference evidence="2 7" key="1">
    <citation type="journal article" date="2018" name="Int. J. Syst. Evol. Microbiol.">
        <title>Draft Genome Sequence of Faecalimonas umbilicata JCM 30896T, an Acetate-Producing Bacterium Isolated from Human Feces.</title>
        <authorList>
            <person name="Sakamoto M."/>
            <person name="Ikeyama N."/>
            <person name="Yuki M."/>
            <person name="Ohkuma M."/>
        </authorList>
    </citation>
    <scope>NUCLEOTIDE SEQUENCE [LARGE SCALE GENOMIC DNA]</scope>
    <source>
        <strain evidence="2 7">EGH7</strain>
    </source>
</reference>
<keyword evidence="7" id="KW-1185">Reference proteome</keyword>
<gene>
    <name evidence="5" type="ORF">EDD74_12931</name>
    <name evidence="2" type="ORF">FAEUMB_00330</name>
    <name evidence="3" type="ORF">FAEUMB_10860</name>
    <name evidence="4" type="ORF">FAEUMB_14350</name>
</gene>